<dbReference type="Pfam" id="PF09650">
    <property type="entry name" value="PHA_gran_rgn"/>
    <property type="match status" value="1"/>
</dbReference>
<dbReference type="EMBL" id="CP136864">
    <property type="protein sequence ID" value="WOJ92018.1"/>
    <property type="molecule type" value="Genomic_DNA"/>
</dbReference>
<dbReference type="InterPro" id="IPR013433">
    <property type="entry name" value="PHA_gran_rgn"/>
</dbReference>
<dbReference type="RefSeq" id="WP_407346585.1">
    <property type="nucleotide sequence ID" value="NZ_CP136864.1"/>
</dbReference>
<keyword evidence="2" id="KW-1185">Reference proteome</keyword>
<sequence length="91" mass="9933">MAGFQIRKPHSMDKAELRDAAEGLAKQLESSHGVRARWEGDSVRIKGSGVDGRLTLSDADVLVSVELGLMASAFKGVLRSEVQRFLDEYVS</sequence>
<evidence type="ECO:0000313" key="2">
    <source>
        <dbReference type="Proteomes" id="UP001626537"/>
    </source>
</evidence>
<accession>A0ABZ0HZP7</accession>
<proteinExistence type="predicted"/>
<evidence type="ECO:0000313" key="1">
    <source>
        <dbReference type="EMBL" id="WOJ92018.1"/>
    </source>
</evidence>
<protein>
    <submittedName>
        <fullName evidence="1">Polyhydroxyalkanoic acid system family protein</fullName>
    </submittedName>
</protein>
<organism evidence="1 2">
    <name type="scientific">Congregibacter variabilis</name>
    <dbReference type="NCBI Taxonomy" id="3081200"/>
    <lineage>
        <taxon>Bacteria</taxon>
        <taxon>Pseudomonadati</taxon>
        <taxon>Pseudomonadota</taxon>
        <taxon>Gammaproteobacteria</taxon>
        <taxon>Cellvibrionales</taxon>
        <taxon>Halieaceae</taxon>
        <taxon>Congregibacter</taxon>
    </lineage>
</organism>
<gene>
    <name evidence="1" type="ORF">R0135_09485</name>
</gene>
<name>A0ABZ0HZP7_9GAMM</name>
<dbReference type="Proteomes" id="UP001626537">
    <property type="component" value="Chromosome"/>
</dbReference>
<reference evidence="1 2" key="1">
    <citation type="submission" date="2023-10" db="EMBL/GenBank/DDBJ databases">
        <title>Two novel species belonging to the OM43/NOR5 clade.</title>
        <authorList>
            <person name="Park M."/>
        </authorList>
    </citation>
    <scope>NUCLEOTIDE SEQUENCE [LARGE SCALE GENOMIC DNA]</scope>
    <source>
        <strain evidence="1 2">IMCC43200</strain>
    </source>
</reference>
<dbReference type="NCBIfam" id="TIGR02610">
    <property type="entry name" value="PHA_gran_rgn"/>
    <property type="match status" value="1"/>
</dbReference>